<evidence type="ECO:0000259" key="3">
    <source>
        <dbReference type="Pfam" id="PF12439"/>
    </source>
</evidence>
<dbReference type="Pfam" id="PF12439">
    <property type="entry name" value="GDE_N"/>
    <property type="match status" value="1"/>
</dbReference>
<dbReference type="PANTHER" id="PTHR10569:SF2">
    <property type="entry name" value="GLYCOGEN DEBRANCHING ENZYME"/>
    <property type="match status" value="1"/>
</dbReference>
<accession>A0ABN1ZHI5</accession>
<evidence type="ECO:0000313" key="5">
    <source>
        <dbReference type="Proteomes" id="UP001501470"/>
    </source>
</evidence>
<evidence type="ECO:0000259" key="2">
    <source>
        <dbReference type="Pfam" id="PF06202"/>
    </source>
</evidence>
<keyword evidence="5" id="KW-1185">Reference proteome</keyword>
<dbReference type="Proteomes" id="UP001501470">
    <property type="component" value="Unassembled WGS sequence"/>
</dbReference>
<dbReference type="InterPro" id="IPR008928">
    <property type="entry name" value="6-hairpin_glycosidase_sf"/>
</dbReference>
<feature type="region of interest" description="Disordered" evidence="1">
    <location>
        <begin position="649"/>
        <end position="678"/>
    </location>
</feature>
<gene>
    <name evidence="4" type="ORF">GCM10009827_000390</name>
</gene>
<evidence type="ECO:0000256" key="1">
    <source>
        <dbReference type="SAM" id="MobiDB-lite"/>
    </source>
</evidence>
<dbReference type="InterPro" id="IPR012341">
    <property type="entry name" value="6hp_glycosidase-like_sf"/>
</dbReference>
<dbReference type="RefSeq" id="WP_344498158.1">
    <property type="nucleotide sequence ID" value="NZ_BAAAQD010000001.1"/>
</dbReference>
<reference evidence="4 5" key="1">
    <citation type="journal article" date="2019" name="Int. J. Syst. Evol. Microbiol.">
        <title>The Global Catalogue of Microorganisms (GCM) 10K type strain sequencing project: providing services to taxonomists for standard genome sequencing and annotation.</title>
        <authorList>
            <consortium name="The Broad Institute Genomics Platform"/>
            <consortium name="The Broad Institute Genome Sequencing Center for Infectious Disease"/>
            <person name="Wu L."/>
            <person name="Ma J."/>
        </authorList>
    </citation>
    <scope>NUCLEOTIDE SEQUENCE [LARGE SCALE GENOMIC DNA]</scope>
    <source>
        <strain evidence="4 5">JCM 15933</strain>
    </source>
</reference>
<evidence type="ECO:0000313" key="4">
    <source>
        <dbReference type="EMBL" id="GAA1499374.1"/>
    </source>
</evidence>
<dbReference type="Pfam" id="PF06202">
    <property type="entry name" value="GDE_C"/>
    <property type="match status" value="1"/>
</dbReference>
<feature type="domain" description="Glycogen debranching enzyme bacterial and archaeal type N-terminal" evidence="3">
    <location>
        <begin position="22"/>
        <end position="231"/>
    </location>
</feature>
<dbReference type="InterPro" id="IPR032790">
    <property type="entry name" value="GDE_C"/>
</dbReference>
<name>A0ABN1ZHI5_9ACTN</name>
<feature type="compositionally biased region" description="Basic and acidic residues" evidence="1">
    <location>
        <begin position="658"/>
        <end position="670"/>
    </location>
</feature>
<organism evidence="4 5">
    <name type="scientific">Dactylosporangium maewongense</name>
    <dbReference type="NCBI Taxonomy" id="634393"/>
    <lineage>
        <taxon>Bacteria</taxon>
        <taxon>Bacillati</taxon>
        <taxon>Actinomycetota</taxon>
        <taxon>Actinomycetes</taxon>
        <taxon>Micromonosporales</taxon>
        <taxon>Micromonosporaceae</taxon>
        <taxon>Dactylosporangium</taxon>
    </lineage>
</organism>
<protein>
    <submittedName>
        <fullName evidence="4">Amylo-alpha-1,6-glucosidase</fullName>
    </submittedName>
</protein>
<feature type="domain" description="Glycogen debranching enzyme C-terminal" evidence="2">
    <location>
        <begin position="282"/>
        <end position="639"/>
    </location>
</feature>
<dbReference type="InterPro" id="IPR024742">
    <property type="entry name" value="Glycogen_debranch_N"/>
</dbReference>
<dbReference type="PANTHER" id="PTHR10569">
    <property type="entry name" value="GLYCOGEN DEBRANCHING ENZYME"/>
    <property type="match status" value="1"/>
</dbReference>
<dbReference type="SUPFAM" id="SSF48208">
    <property type="entry name" value="Six-hairpin glycosidases"/>
    <property type="match status" value="1"/>
</dbReference>
<comment type="caution">
    <text evidence="4">The sequence shown here is derived from an EMBL/GenBank/DDBJ whole genome shotgun (WGS) entry which is preliminary data.</text>
</comment>
<proteinExistence type="predicted"/>
<dbReference type="InterPro" id="IPR010401">
    <property type="entry name" value="AGL/Gdb1"/>
</dbReference>
<sequence>MPPGSVMTFGPHVCGSASGFEHEWLVTDGTGGYATGTVAGLRTRRYHGLLVTPDRHLALAALDPVVTLPGGATVRLAVHEWASGAIEPAGHHHLEHFELADGVPRWRWRIGEVVIEREVAMTHGRNSVAVVHRLVDAPAGVTVELALTALCTWRDADGERDRTTEPPAVELAGGGGFTVDGAYRVDGPDFRPVGEWYLDAYAREEAARGLNPVEDLWAAGTFQATLALDETLSVSAWSGDLDAVPPAAATVVADTRRRARKLLRTAATAGARDAVDKALVLAADQCIVTKPDGTPDVVAGYPWFGSYLRDTMTAYEGLFLATGRFDEGARLLRAHADLPERMRASRLGDCDGPLWFVHAAERHVARTGDDALAAELLPVLEGVIAAYTKGTRDGVRADTSDGLLAVEADESGLTWMNARLPRGPVTPRDGKPVELNALWANALGAVGALRERCGRDASVVHSRREAVKAQVVKRFRAPDGWLFDLVDARPAAYPKGGGSIHDDAVLRPNQLLAFSLPYAPAADEPRLRTQVLQAIGATLVTPLGLRSLAPAEYGYHGTHRGGVVARDTAYHQGTAWLWLLGPYVEARIAAGLPVDTVLTAVEAHLGECGLGSVSEIAEGDAPHRATGAPFSARSVAAVLHARAAIRANRKLQTASSGKTEKLKLARDAAPRKRRNALR</sequence>
<dbReference type="EMBL" id="BAAAQD010000001">
    <property type="protein sequence ID" value="GAA1499374.1"/>
    <property type="molecule type" value="Genomic_DNA"/>
</dbReference>
<dbReference type="Gene3D" id="1.50.10.10">
    <property type="match status" value="1"/>
</dbReference>